<protein>
    <submittedName>
        <fullName evidence="3">Helix-turn-helix domain-containing protein</fullName>
    </submittedName>
</protein>
<dbReference type="SUPFAM" id="SSF47413">
    <property type="entry name" value="lambda repressor-like DNA-binding domains"/>
    <property type="match status" value="1"/>
</dbReference>
<reference evidence="3 4" key="1">
    <citation type="submission" date="2022-10" db="EMBL/GenBank/DDBJ databases">
        <title>paucibacter sp. hw8 Genome sequencing.</title>
        <authorList>
            <person name="Park S."/>
        </authorList>
    </citation>
    <scope>NUCLEOTIDE SEQUENCE [LARGE SCALE GENOMIC DNA]</scope>
    <source>
        <strain evidence="4">hw8</strain>
    </source>
</reference>
<dbReference type="RefSeq" id="WP_273594781.1">
    <property type="nucleotide sequence ID" value="NZ_JAQQXS010000001.1"/>
</dbReference>
<dbReference type="Gene3D" id="1.10.260.40">
    <property type="entry name" value="lambda repressor-like DNA-binding domains"/>
    <property type="match status" value="1"/>
</dbReference>
<accession>A0ABT5KLD4</accession>
<dbReference type="Proteomes" id="UP001219862">
    <property type="component" value="Unassembled WGS sequence"/>
</dbReference>
<feature type="region of interest" description="Disordered" evidence="1">
    <location>
        <begin position="1"/>
        <end position="30"/>
    </location>
</feature>
<dbReference type="InterPro" id="IPR010982">
    <property type="entry name" value="Lambda_DNA-bd_dom_sf"/>
</dbReference>
<evidence type="ECO:0000313" key="3">
    <source>
        <dbReference type="EMBL" id="MDC8783657.1"/>
    </source>
</evidence>
<evidence type="ECO:0000259" key="2">
    <source>
        <dbReference type="Pfam" id="PF13464"/>
    </source>
</evidence>
<evidence type="ECO:0000256" key="1">
    <source>
        <dbReference type="SAM" id="MobiDB-lite"/>
    </source>
</evidence>
<proteinExistence type="predicted"/>
<evidence type="ECO:0000313" key="4">
    <source>
        <dbReference type="Proteomes" id="UP001219862"/>
    </source>
</evidence>
<dbReference type="Pfam" id="PF13413">
    <property type="entry name" value="HTH_25"/>
    <property type="match status" value="1"/>
</dbReference>
<organism evidence="3 4">
    <name type="scientific">Roseateles koreensis</name>
    <dbReference type="NCBI Taxonomy" id="2987526"/>
    <lineage>
        <taxon>Bacteria</taxon>
        <taxon>Pseudomonadati</taxon>
        <taxon>Pseudomonadota</taxon>
        <taxon>Betaproteobacteria</taxon>
        <taxon>Burkholderiales</taxon>
        <taxon>Sphaerotilaceae</taxon>
        <taxon>Roseateles</taxon>
    </lineage>
</organism>
<keyword evidence="4" id="KW-1185">Reference proteome</keyword>
<comment type="caution">
    <text evidence="3">The sequence shown here is derived from an EMBL/GenBank/DDBJ whole genome shotgun (WGS) entry which is preliminary data.</text>
</comment>
<sequence>MTSILSEPAQTGADAMPAQPQAPQSAGAALRAARQRSGLHIAALAVMLKVPQAKLEALETDRWQDLPDMTFARALAKSMCRALKVDADTILRLLPSGPDKELHVSRGLNTPYREHANEGVSLAWLGKPVVLSALALLVAAALVYFVPSDWLQNLRAVAPDTATSHAVEPMAVEAPVVASQALSAVPGASSLPVAQDVPGAQASASEAIKSASPAVSAVPAPSTQTSSIVPTPAAGQVPMRVKVSAESWVEVVDAKGQVLLSRLMRPGDDQNMAGTPPFKIRVGNVAATEMTLRGVAVDLKGPSRDNVARIELN</sequence>
<dbReference type="InterPro" id="IPR025194">
    <property type="entry name" value="RodZ-like_C"/>
</dbReference>
<dbReference type="PANTHER" id="PTHR34475:SF1">
    <property type="entry name" value="CYTOSKELETON PROTEIN RODZ"/>
    <property type="match status" value="1"/>
</dbReference>
<dbReference type="Pfam" id="PF13464">
    <property type="entry name" value="RodZ_C"/>
    <property type="match status" value="1"/>
</dbReference>
<gene>
    <name evidence="3" type="ORF">PRZ01_00435</name>
</gene>
<feature type="domain" description="Cytoskeleton protein RodZ-like C-terminal" evidence="2">
    <location>
        <begin position="241"/>
        <end position="311"/>
    </location>
</feature>
<dbReference type="EMBL" id="JAQQXS010000001">
    <property type="protein sequence ID" value="MDC8783657.1"/>
    <property type="molecule type" value="Genomic_DNA"/>
</dbReference>
<name>A0ABT5KLD4_9BURK</name>
<dbReference type="PANTHER" id="PTHR34475">
    <property type="match status" value="1"/>
</dbReference>
<feature type="compositionally biased region" description="Low complexity" evidence="1">
    <location>
        <begin position="13"/>
        <end position="29"/>
    </location>
</feature>
<dbReference type="InterPro" id="IPR050400">
    <property type="entry name" value="Bact_Cytoskel_RodZ"/>
</dbReference>